<dbReference type="PROSITE" id="PS51462">
    <property type="entry name" value="NUDIX"/>
    <property type="match status" value="1"/>
</dbReference>
<dbReference type="Gene3D" id="3.90.79.10">
    <property type="entry name" value="Nucleoside Triphosphate Pyrophosphohydrolase"/>
    <property type="match status" value="1"/>
</dbReference>
<evidence type="ECO:0000313" key="3">
    <source>
        <dbReference type="EMBL" id="MFC4637069.1"/>
    </source>
</evidence>
<dbReference type="SUPFAM" id="SSF55811">
    <property type="entry name" value="Nudix"/>
    <property type="match status" value="1"/>
</dbReference>
<evidence type="ECO:0000313" key="4">
    <source>
        <dbReference type="Proteomes" id="UP001595952"/>
    </source>
</evidence>
<keyword evidence="4" id="KW-1185">Reference proteome</keyword>
<protein>
    <submittedName>
        <fullName evidence="3">NUDIX domain-containing protein</fullName>
    </submittedName>
</protein>
<dbReference type="InterPro" id="IPR000086">
    <property type="entry name" value="NUDIX_hydrolase_dom"/>
</dbReference>
<comment type="caution">
    <text evidence="3">The sequence shown here is derived from an EMBL/GenBank/DDBJ whole genome shotgun (WGS) entry which is preliminary data.</text>
</comment>
<keyword evidence="1" id="KW-0378">Hydrolase</keyword>
<dbReference type="PANTHER" id="PTHR43736:SF1">
    <property type="entry name" value="DIHYDRONEOPTERIN TRIPHOSPHATE DIPHOSPHATASE"/>
    <property type="match status" value="1"/>
</dbReference>
<dbReference type="Pfam" id="PF00293">
    <property type="entry name" value="NUDIX"/>
    <property type="match status" value="1"/>
</dbReference>
<dbReference type="InterPro" id="IPR020084">
    <property type="entry name" value="NUDIX_hydrolase_CS"/>
</dbReference>
<dbReference type="Proteomes" id="UP001595952">
    <property type="component" value="Unassembled WGS sequence"/>
</dbReference>
<accession>A0ABV9I6J0</accession>
<dbReference type="PROSITE" id="PS00893">
    <property type="entry name" value="NUDIX_BOX"/>
    <property type="match status" value="1"/>
</dbReference>
<dbReference type="RefSeq" id="WP_380060106.1">
    <property type="nucleotide sequence ID" value="NZ_JBHSEI010000001.1"/>
</dbReference>
<dbReference type="InterPro" id="IPR015797">
    <property type="entry name" value="NUDIX_hydrolase-like_dom_sf"/>
</dbReference>
<evidence type="ECO:0000259" key="2">
    <source>
        <dbReference type="PROSITE" id="PS51462"/>
    </source>
</evidence>
<dbReference type="EMBL" id="JBHSEI010000001">
    <property type="protein sequence ID" value="MFC4637069.1"/>
    <property type="molecule type" value="Genomic_DNA"/>
</dbReference>
<reference evidence="4" key="1">
    <citation type="journal article" date="2019" name="Int. J. Syst. Evol. Microbiol.">
        <title>The Global Catalogue of Microorganisms (GCM) 10K type strain sequencing project: providing services to taxonomists for standard genome sequencing and annotation.</title>
        <authorList>
            <consortium name="The Broad Institute Genomics Platform"/>
            <consortium name="The Broad Institute Genome Sequencing Center for Infectious Disease"/>
            <person name="Wu L."/>
            <person name="Ma J."/>
        </authorList>
    </citation>
    <scope>NUCLEOTIDE SEQUENCE [LARGE SCALE GENOMIC DNA]</scope>
    <source>
        <strain evidence="4">CCUG 55995</strain>
    </source>
</reference>
<gene>
    <name evidence="3" type="ORF">ACFO0D_01825</name>
</gene>
<feature type="domain" description="Nudix hydrolase" evidence="2">
    <location>
        <begin position="7"/>
        <end position="164"/>
    </location>
</feature>
<organism evidence="3 4">
    <name type="scientific">Deinococcus hohokamensis</name>
    <dbReference type="NCBI Taxonomy" id="309883"/>
    <lineage>
        <taxon>Bacteria</taxon>
        <taxon>Thermotogati</taxon>
        <taxon>Deinococcota</taxon>
        <taxon>Deinococci</taxon>
        <taxon>Deinococcales</taxon>
        <taxon>Deinococcaceae</taxon>
        <taxon>Deinococcus</taxon>
    </lineage>
</organism>
<dbReference type="PANTHER" id="PTHR43736">
    <property type="entry name" value="ADP-RIBOSE PYROPHOSPHATASE"/>
    <property type="match status" value="1"/>
</dbReference>
<name>A0ABV9I6J0_9DEIO</name>
<proteinExistence type="predicted"/>
<sequence>MLGRRPALYVNARAIIERGQGPEREVLLQLRARRGEPRTLELPGGQVDPFEGIVQALCREVQEETGLTVSTFLDELNEVRGEGADTAVECLTPSFVYQTLRGPVDSVGFFFRVEAQGELTRRGDDAEGHEWITLPELRQRSRQHPETFNWLTRGVLPFYLRAVDARA</sequence>
<evidence type="ECO:0000256" key="1">
    <source>
        <dbReference type="ARBA" id="ARBA00022801"/>
    </source>
</evidence>